<comment type="similarity">
    <text evidence="1">Belongs to the LysR transcriptional regulatory family.</text>
</comment>
<dbReference type="OrthoDB" id="7649166at2"/>
<dbReference type="GO" id="GO:0003700">
    <property type="term" value="F:DNA-binding transcription factor activity"/>
    <property type="evidence" value="ECO:0007669"/>
    <property type="project" value="InterPro"/>
</dbReference>
<keyword evidence="2" id="KW-0805">Transcription regulation</keyword>
<evidence type="ECO:0000259" key="5">
    <source>
        <dbReference type="PROSITE" id="PS50931"/>
    </source>
</evidence>
<keyword evidence="4" id="KW-0804">Transcription</keyword>
<dbReference type="InterPro" id="IPR050176">
    <property type="entry name" value="LTTR"/>
</dbReference>
<dbReference type="SUPFAM" id="SSF46785">
    <property type="entry name" value="Winged helix' DNA-binding domain"/>
    <property type="match status" value="1"/>
</dbReference>
<dbReference type="AlphaFoldDB" id="A0A1H9AZ35"/>
<reference evidence="6 7" key="1">
    <citation type="submission" date="2016-10" db="EMBL/GenBank/DDBJ databases">
        <authorList>
            <person name="de Groot N.N."/>
        </authorList>
    </citation>
    <scope>NUCLEOTIDE SEQUENCE [LARGE SCALE GENOMIC DNA]</scope>
    <source>
        <strain evidence="6 7">DSM 22007</strain>
    </source>
</reference>
<protein>
    <submittedName>
        <fullName evidence="6">Regulatory helix-turn-helix protein, lysR family</fullName>
    </submittedName>
</protein>
<evidence type="ECO:0000313" key="6">
    <source>
        <dbReference type="EMBL" id="SEP82040.1"/>
    </source>
</evidence>
<gene>
    <name evidence="6" type="ORF">SAMN04488092_102317</name>
</gene>
<dbReference type="InterPro" id="IPR036390">
    <property type="entry name" value="WH_DNA-bd_sf"/>
</dbReference>
<accession>A0A1H9AZ35</accession>
<proteinExistence type="inferred from homology"/>
<feature type="domain" description="HTH lysR-type" evidence="5">
    <location>
        <begin position="9"/>
        <end position="66"/>
    </location>
</feature>
<dbReference type="PANTHER" id="PTHR30579">
    <property type="entry name" value="TRANSCRIPTIONAL REGULATOR"/>
    <property type="match status" value="1"/>
</dbReference>
<dbReference type="PANTHER" id="PTHR30579:SF7">
    <property type="entry name" value="HTH-TYPE TRANSCRIPTIONAL REGULATOR LRHA-RELATED"/>
    <property type="match status" value="1"/>
</dbReference>
<keyword evidence="3" id="KW-0238">DNA-binding</keyword>
<dbReference type="GO" id="GO:0003677">
    <property type="term" value="F:DNA binding"/>
    <property type="evidence" value="ECO:0007669"/>
    <property type="project" value="UniProtKB-KW"/>
</dbReference>
<keyword evidence="7" id="KW-1185">Reference proteome</keyword>
<name>A0A1H9AZ35_9RHOB</name>
<dbReference type="PROSITE" id="PS50931">
    <property type="entry name" value="HTH_LYSR"/>
    <property type="match status" value="1"/>
</dbReference>
<organism evidence="6 7">
    <name type="scientific">Thalassovita taeanensis</name>
    <dbReference type="NCBI Taxonomy" id="657014"/>
    <lineage>
        <taxon>Bacteria</taxon>
        <taxon>Pseudomonadati</taxon>
        <taxon>Pseudomonadota</taxon>
        <taxon>Alphaproteobacteria</taxon>
        <taxon>Rhodobacterales</taxon>
        <taxon>Roseobacteraceae</taxon>
        <taxon>Thalassovita</taxon>
    </lineage>
</organism>
<evidence type="ECO:0000256" key="3">
    <source>
        <dbReference type="ARBA" id="ARBA00023125"/>
    </source>
</evidence>
<dbReference type="EMBL" id="FOEP01000002">
    <property type="protein sequence ID" value="SEP82040.1"/>
    <property type="molecule type" value="Genomic_DNA"/>
</dbReference>
<evidence type="ECO:0000256" key="1">
    <source>
        <dbReference type="ARBA" id="ARBA00009437"/>
    </source>
</evidence>
<dbReference type="Proteomes" id="UP000198634">
    <property type="component" value="Unassembled WGS sequence"/>
</dbReference>
<dbReference type="RefSeq" id="WP_090268486.1">
    <property type="nucleotide sequence ID" value="NZ_FOEP01000002.1"/>
</dbReference>
<dbReference type="Pfam" id="PF00126">
    <property type="entry name" value="HTH_1"/>
    <property type="match status" value="1"/>
</dbReference>
<dbReference type="InterPro" id="IPR000847">
    <property type="entry name" value="LysR_HTH_N"/>
</dbReference>
<dbReference type="InterPro" id="IPR036388">
    <property type="entry name" value="WH-like_DNA-bd_sf"/>
</dbReference>
<sequence>MSEQQNHALLFELLRSFTTLADTLNLSRAVEKLSSTRQTVRRHISILEQIKGEALFEVEDRQYHLTDAGRRSVREAEDILARGRAWINNEAGHIGGLYLINRGGDGDWYYHLQQHPISDIWTSKSRLLKQGIKCWAEAEGDIESPALEPIRPNLMVFRRLEGDWVCAKVGSESSYATWYGWRWELSAIGRKVPSLPGGAALAHLLAQPFEEVRANHGLRYDHVFTQMHRGEDGNMEPISFKRLLMGCRFPDGSFALASLVERSHDLRIEGVSDAQIRLMPENLVMDSIPAEEELGKDFSS</sequence>
<dbReference type="Gene3D" id="1.10.10.10">
    <property type="entry name" value="Winged helix-like DNA-binding domain superfamily/Winged helix DNA-binding domain"/>
    <property type="match status" value="1"/>
</dbReference>
<evidence type="ECO:0000256" key="4">
    <source>
        <dbReference type="ARBA" id="ARBA00023163"/>
    </source>
</evidence>
<evidence type="ECO:0000313" key="7">
    <source>
        <dbReference type="Proteomes" id="UP000198634"/>
    </source>
</evidence>
<dbReference type="STRING" id="657014.SAMN04488092_102317"/>
<evidence type="ECO:0000256" key="2">
    <source>
        <dbReference type="ARBA" id="ARBA00023015"/>
    </source>
</evidence>